<name>A0A0F8YUL3_9ZZZZ</name>
<dbReference type="EMBL" id="LAZR01051450">
    <property type="protein sequence ID" value="KKK85137.1"/>
    <property type="molecule type" value="Genomic_DNA"/>
</dbReference>
<comment type="caution">
    <text evidence="2">The sequence shown here is derived from an EMBL/GenBank/DDBJ whole genome shotgun (WGS) entry which is preliminary data.</text>
</comment>
<protein>
    <submittedName>
        <fullName evidence="2">Uncharacterized protein</fullName>
    </submittedName>
</protein>
<organism evidence="2">
    <name type="scientific">marine sediment metagenome</name>
    <dbReference type="NCBI Taxonomy" id="412755"/>
    <lineage>
        <taxon>unclassified sequences</taxon>
        <taxon>metagenomes</taxon>
        <taxon>ecological metagenomes</taxon>
    </lineage>
</organism>
<evidence type="ECO:0000313" key="2">
    <source>
        <dbReference type="EMBL" id="KKK85137.1"/>
    </source>
</evidence>
<gene>
    <name evidence="2" type="ORF">LCGC14_2776330</name>
</gene>
<feature type="region of interest" description="Disordered" evidence="1">
    <location>
        <begin position="50"/>
        <end position="70"/>
    </location>
</feature>
<dbReference type="AlphaFoldDB" id="A0A0F8YUL3"/>
<accession>A0A0F8YUL3</accession>
<evidence type="ECO:0000256" key="1">
    <source>
        <dbReference type="SAM" id="MobiDB-lite"/>
    </source>
</evidence>
<sequence>MPDTAEDFEAKFDLETLTRAQEIMNNPGRVARAKQFAEAQRDRMNEAAKNLGTGTRVSNMVRGSRMQPKG</sequence>
<reference evidence="2" key="1">
    <citation type="journal article" date="2015" name="Nature">
        <title>Complex archaea that bridge the gap between prokaryotes and eukaryotes.</title>
        <authorList>
            <person name="Spang A."/>
            <person name="Saw J.H."/>
            <person name="Jorgensen S.L."/>
            <person name="Zaremba-Niedzwiedzka K."/>
            <person name="Martijn J."/>
            <person name="Lind A.E."/>
            <person name="van Eijk R."/>
            <person name="Schleper C."/>
            <person name="Guy L."/>
            <person name="Ettema T.J."/>
        </authorList>
    </citation>
    <scope>NUCLEOTIDE SEQUENCE</scope>
</reference>
<proteinExistence type="predicted"/>